<dbReference type="PROSITE" id="PS00141">
    <property type="entry name" value="ASP_PROTEASE"/>
    <property type="match status" value="1"/>
</dbReference>
<dbReference type="GO" id="GO:0006508">
    <property type="term" value="P:proteolysis"/>
    <property type="evidence" value="ECO:0007669"/>
    <property type="project" value="UniProtKB-KW"/>
</dbReference>
<dbReference type="Pfam" id="PF00026">
    <property type="entry name" value="Asp"/>
    <property type="match status" value="1"/>
</dbReference>
<dbReference type="InterPro" id="IPR033121">
    <property type="entry name" value="PEPTIDASE_A1"/>
</dbReference>
<comment type="caution">
    <text evidence="12">The sequence shown here is derived from an EMBL/GenBank/DDBJ whole genome shotgun (WGS) entry which is preliminary data.</text>
</comment>
<evidence type="ECO:0000256" key="4">
    <source>
        <dbReference type="ARBA" id="ARBA00022750"/>
    </source>
</evidence>
<evidence type="ECO:0000256" key="1">
    <source>
        <dbReference type="ARBA" id="ARBA00007447"/>
    </source>
</evidence>
<reference evidence="12" key="1">
    <citation type="submission" date="2023-08" db="EMBL/GenBank/DDBJ databases">
        <title>Black Yeasts Isolated from many extreme environments.</title>
        <authorList>
            <person name="Coleine C."/>
            <person name="Stajich J.E."/>
            <person name="Selbmann L."/>
        </authorList>
    </citation>
    <scope>NUCLEOTIDE SEQUENCE</scope>
    <source>
        <strain evidence="12">CCFEE 5810</strain>
    </source>
</reference>
<evidence type="ECO:0000313" key="13">
    <source>
        <dbReference type="Proteomes" id="UP001310594"/>
    </source>
</evidence>
<evidence type="ECO:0000256" key="6">
    <source>
        <dbReference type="ARBA" id="ARBA00067536"/>
    </source>
</evidence>
<dbReference type="PANTHER" id="PTHR47966">
    <property type="entry name" value="BETA-SITE APP-CLEAVING ENZYME, ISOFORM A-RELATED"/>
    <property type="match status" value="1"/>
</dbReference>
<dbReference type="PRINTS" id="PR00792">
    <property type="entry name" value="PEPSIN"/>
</dbReference>
<dbReference type="Gene3D" id="2.40.70.10">
    <property type="entry name" value="Acid Proteases"/>
    <property type="match status" value="2"/>
</dbReference>
<evidence type="ECO:0000256" key="9">
    <source>
        <dbReference type="RuleBase" id="RU000454"/>
    </source>
</evidence>
<dbReference type="PANTHER" id="PTHR47966:SF65">
    <property type="entry name" value="ASPARTIC-TYPE ENDOPEPTIDASE"/>
    <property type="match status" value="1"/>
</dbReference>
<keyword evidence="3 10" id="KW-0732">Signal</keyword>
<dbReference type="PROSITE" id="PS51767">
    <property type="entry name" value="PEPTIDASE_A1"/>
    <property type="match status" value="1"/>
</dbReference>
<evidence type="ECO:0000256" key="3">
    <source>
        <dbReference type="ARBA" id="ARBA00022729"/>
    </source>
</evidence>
<feature type="active site" evidence="8">
    <location>
        <position position="285"/>
    </location>
</feature>
<comment type="similarity">
    <text evidence="1 9">Belongs to the peptidase A1 family.</text>
</comment>
<evidence type="ECO:0000256" key="10">
    <source>
        <dbReference type="SAM" id="SignalP"/>
    </source>
</evidence>
<dbReference type="AlphaFoldDB" id="A0AAN7W8L0"/>
<feature type="domain" description="Peptidase A1" evidence="11">
    <location>
        <begin position="72"/>
        <end position="394"/>
    </location>
</feature>
<protein>
    <recommendedName>
        <fullName evidence="7">Probable aspartic-type endopeptidase OPSB</fullName>
    </recommendedName>
    <alternativeName>
        <fullName evidence="6">Probable aspartic-type endopeptidase opsB</fullName>
    </alternativeName>
</protein>
<dbReference type="GO" id="GO:0004190">
    <property type="term" value="F:aspartic-type endopeptidase activity"/>
    <property type="evidence" value="ECO:0007669"/>
    <property type="project" value="UniProtKB-KW"/>
</dbReference>
<accession>A0AAN7W8L0</accession>
<feature type="signal peptide" evidence="10">
    <location>
        <begin position="1"/>
        <end position="18"/>
    </location>
</feature>
<keyword evidence="4 9" id="KW-0064">Aspartyl protease</keyword>
<dbReference type="FunFam" id="2.40.70.10:FF:000011">
    <property type="entry name" value="Aspartic protease"/>
    <property type="match status" value="1"/>
</dbReference>
<dbReference type="EMBL" id="JAVRQU010000005">
    <property type="protein sequence ID" value="KAK5702938.1"/>
    <property type="molecule type" value="Genomic_DNA"/>
</dbReference>
<evidence type="ECO:0000259" key="11">
    <source>
        <dbReference type="PROSITE" id="PS51767"/>
    </source>
</evidence>
<gene>
    <name evidence="12" type="ORF">LTR97_003884</name>
</gene>
<evidence type="ECO:0000256" key="7">
    <source>
        <dbReference type="ARBA" id="ARBA00068059"/>
    </source>
</evidence>
<feature type="chain" id="PRO_5042842549" description="Probable aspartic-type endopeptidase OPSB" evidence="10">
    <location>
        <begin position="19"/>
        <end position="472"/>
    </location>
</feature>
<evidence type="ECO:0000256" key="5">
    <source>
        <dbReference type="ARBA" id="ARBA00022801"/>
    </source>
</evidence>
<dbReference type="InterPro" id="IPR021109">
    <property type="entry name" value="Peptidase_aspartic_dom_sf"/>
</dbReference>
<evidence type="ECO:0000256" key="2">
    <source>
        <dbReference type="ARBA" id="ARBA00022670"/>
    </source>
</evidence>
<evidence type="ECO:0000256" key="8">
    <source>
        <dbReference type="PIRSR" id="PIRSR601461-1"/>
    </source>
</evidence>
<proteinExistence type="inferred from homology"/>
<evidence type="ECO:0000313" key="12">
    <source>
        <dbReference type="EMBL" id="KAK5702938.1"/>
    </source>
</evidence>
<dbReference type="InterPro" id="IPR033876">
    <property type="entry name" value="SAP-like"/>
</dbReference>
<feature type="active site" evidence="8">
    <location>
        <position position="90"/>
    </location>
</feature>
<name>A0AAN7W8L0_9PEZI</name>
<keyword evidence="2 9" id="KW-0645">Protease</keyword>
<dbReference type="Proteomes" id="UP001310594">
    <property type="component" value="Unassembled WGS sequence"/>
</dbReference>
<dbReference type="CDD" id="cd05474">
    <property type="entry name" value="SAP_like"/>
    <property type="match status" value="1"/>
</dbReference>
<sequence>MRSFTTLAVATTFLTANAINLLERRDGTPPRVVQHDIQRRHFENPVARDRARIRKRQSKTVQEDLENEETLYFMSASIGTPAQSMKLHIDTGSSDLWVNVANSQLCSGQGDVCAESGTYAPNSSTTYDYINSDFNITYVDGSGSEGDYVSDTVAFGGVSLQNQQFGIGYTSSSGEGIIGIGYPLNEVATQYNGGQPYPNVPWNLVIHGNINTNSYSLWLNDLDASTGSILFGGVDTAKYTGELQTLPIIPTQGYYAEFIIALSAVGANGTVGSIANNIASPALLDSGSSLMYLPDSICTTIFNDVGAQYDESQGAAFVDCDLRNQDSSIDFTFSGVTIRVPMNELVIVAGIQNGQELCIIGISPAGGSTPVLGDTFLRSAYVVYDIDQNTISLGQTYFNATNSNVQEITNSTGVPNAVAVANPVTSVAVETGGARIGSPTGITSSAWAVPTAAVGHGAAVLGALGAGLAFAL</sequence>
<dbReference type="InterPro" id="IPR001461">
    <property type="entry name" value="Aspartic_peptidase_A1"/>
</dbReference>
<dbReference type="InterPro" id="IPR001969">
    <property type="entry name" value="Aspartic_peptidase_AS"/>
</dbReference>
<organism evidence="12 13">
    <name type="scientific">Elasticomyces elasticus</name>
    <dbReference type="NCBI Taxonomy" id="574655"/>
    <lineage>
        <taxon>Eukaryota</taxon>
        <taxon>Fungi</taxon>
        <taxon>Dikarya</taxon>
        <taxon>Ascomycota</taxon>
        <taxon>Pezizomycotina</taxon>
        <taxon>Dothideomycetes</taxon>
        <taxon>Dothideomycetidae</taxon>
        <taxon>Mycosphaerellales</taxon>
        <taxon>Teratosphaeriaceae</taxon>
        <taxon>Elasticomyces</taxon>
    </lineage>
</organism>
<keyword evidence="5 9" id="KW-0378">Hydrolase</keyword>
<dbReference type="SUPFAM" id="SSF50630">
    <property type="entry name" value="Acid proteases"/>
    <property type="match status" value="1"/>
</dbReference>